<feature type="region of interest" description="Disordered" evidence="1">
    <location>
        <begin position="325"/>
        <end position="364"/>
    </location>
</feature>
<dbReference type="PANTHER" id="PTHR47163">
    <property type="entry name" value="DDE_TNP_IS1595 DOMAIN-CONTAINING PROTEIN"/>
    <property type="match status" value="1"/>
</dbReference>
<name>A0ABM8T749_9BURK</name>
<keyword evidence="4" id="KW-1185">Reference proteome</keyword>
<evidence type="ECO:0000313" key="4">
    <source>
        <dbReference type="Proteomes" id="UP000674425"/>
    </source>
</evidence>
<gene>
    <name evidence="3" type="ORF">R69658_07741</name>
</gene>
<comment type="caution">
    <text evidence="3">The sequence shown here is derived from an EMBL/GenBank/DDBJ whole genome shotgun (WGS) entry which is preliminary data.</text>
</comment>
<evidence type="ECO:0000259" key="2">
    <source>
        <dbReference type="SMART" id="SM01126"/>
    </source>
</evidence>
<reference evidence="3 4" key="1">
    <citation type="submission" date="2021-02" db="EMBL/GenBank/DDBJ databases">
        <authorList>
            <person name="Vanwijnsberghe S."/>
        </authorList>
    </citation>
    <scope>NUCLEOTIDE SEQUENCE [LARGE SCALE GENOMIC DNA]</scope>
    <source>
        <strain evidence="3 4">R-69658</strain>
    </source>
</reference>
<dbReference type="NCBIfam" id="NF033547">
    <property type="entry name" value="transpos_IS1595"/>
    <property type="match status" value="1"/>
</dbReference>
<dbReference type="Pfam" id="PF12760">
    <property type="entry name" value="Zn_ribbon_IS1595"/>
    <property type="match status" value="1"/>
</dbReference>
<dbReference type="Proteomes" id="UP000674425">
    <property type="component" value="Unassembled WGS sequence"/>
</dbReference>
<organism evidence="3 4">
    <name type="scientific">Paraburkholderia aspalathi</name>
    <dbReference type="NCBI Taxonomy" id="1324617"/>
    <lineage>
        <taxon>Bacteria</taxon>
        <taxon>Pseudomonadati</taxon>
        <taxon>Pseudomonadota</taxon>
        <taxon>Betaproteobacteria</taxon>
        <taxon>Burkholderiales</taxon>
        <taxon>Burkholderiaceae</taxon>
        <taxon>Paraburkholderia</taxon>
    </lineage>
</organism>
<dbReference type="InterPro" id="IPR024445">
    <property type="entry name" value="Tnp_ISXO2-like"/>
</dbReference>
<accession>A0ABM8T749</accession>
<dbReference type="EMBL" id="CAJNAU010000181">
    <property type="protein sequence ID" value="CAE6863749.1"/>
    <property type="molecule type" value="Genomic_DNA"/>
</dbReference>
<feature type="domain" description="ISXO2-like transposase" evidence="2">
    <location>
        <begin position="148"/>
        <end position="297"/>
    </location>
</feature>
<proteinExistence type="predicted"/>
<evidence type="ECO:0000256" key="1">
    <source>
        <dbReference type="SAM" id="MobiDB-lite"/>
    </source>
</evidence>
<dbReference type="InterPro" id="IPR053164">
    <property type="entry name" value="IS1016-like_transposase"/>
</dbReference>
<dbReference type="PANTHER" id="PTHR47163:SF2">
    <property type="entry name" value="SI:DKEY-17M8.2"/>
    <property type="match status" value="1"/>
</dbReference>
<dbReference type="Pfam" id="PF12762">
    <property type="entry name" value="DDE_Tnp_IS1595"/>
    <property type="match status" value="1"/>
</dbReference>
<dbReference type="SMART" id="SM01126">
    <property type="entry name" value="DDE_Tnp_IS1595"/>
    <property type="match status" value="1"/>
</dbReference>
<feature type="compositionally biased region" description="Basic and acidic residues" evidence="1">
    <location>
        <begin position="348"/>
        <end position="364"/>
    </location>
</feature>
<feature type="compositionally biased region" description="Basic residues" evidence="1">
    <location>
        <begin position="329"/>
        <end position="345"/>
    </location>
</feature>
<dbReference type="InterPro" id="IPR024442">
    <property type="entry name" value="Transposase_Zn_ribbon"/>
</dbReference>
<sequence length="364" mass="40803">MGYPFNRSWSHTTGMEIPIAGIDYPRSFGEFQTWFQSDADCLDYLEWLRWPSGFVCPECDHAGGWRLGDGRFMCADCDSRTSVTAGTIVDRTRTPLTVWFAACWNFASGKDGISALSLKRTLQISSYQTAWAMLHRLRSALVRPDRELLRGKVEVDETYIGGLEPGLTGGRAQGKKVLTCIAVEILEPKGFGRCRMAPVADASAESLQAFVSANVEPGATVITDAWQSYRGLGKKGYIHDRRSQRAASARGENPGALLPGVHRIASLAKRWLLGTHQGAVDAAHLPSYLNEFVFRFNRRRSRSRGLLFYRVLELAVAHDPVRYQDLTRKKSPKAMRPTPPRKRGHPPSLERPRQNRPWRRSDSG</sequence>
<protein>
    <submittedName>
        <fullName evidence="3">IS1595 family transposase ISVasp5</fullName>
    </submittedName>
</protein>
<evidence type="ECO:0000313" key="3">
    <source>
        <dbReference type="EMBL" id="CAE6863749.1"/>
    </source>
</evidence>